<organism evidence="1 3">
    <name type="scientific">Flavobacterium hydatis</name>
    <name type="common">Cytophaga aquatilis</name>
    <dbReference type="NCBI Taxonomy" id="991"/>
    <lineage>
        <taxon>Bacteria</taxon>
        <taxon>Pseudomonadati</taxon>
        <taxon>Bacteroidota</taxon>
        <taxon>Flavobacteriia</taxon>
        <taxon>Flavobacteriales</taxon>
        <taxon>Flavobacteriaceae</taxon>
        <taxon>Flavobacterium</taxon>
    </lineage>
</organism>
<sequence>MDALTSKEKNVLATALRILFDKEESNYETCSTISDLAIKLQTKNAEEIKNDLLFVTQNPF</sequence>
<gene>
    <name evidence="2" type="ORF">B0A62_03200</name>
    <name evidence="1" type="ORF">IW20_19965</name>
</gene>
<evidence type="ECO:0000313" key="3">
    <source>
        <dbReference type="Proteomes" id="UP000028712"/>
    </source>
</evidence>
<accession>A0A086A3F1</accession>
<dbReference type="EMBL" id="JPRM01000036">
    <property type="protein sequence ID" value="KFF11215.1"/>
    <property type="molecule type" value="Genomic_DNA"/>
</dbReference>
<proteinExistence type="predicted"/>
<evidence type="ECO:0000313" key="1">
    <source>
        <dbReference type="EMBL" id="KFF11215.1"/>
    </source>
</evidence>
<name>A0A086A3F1_FLAHY</name>
<dbReference type="Proteomes" id="UP000198424">
    <property type="component" value="Unassembled WGS sequence"/>
</dbReference>
<comment type="caution">
    <text evidence="1">The sequence shown here is derived from an EMBL/GenBank/DDBJ whole genome shotgun (WGS) entry which is preliminary data.</text>
</comment>
<dbReference type="STRING" id="991.IW20_19965"/>
<dbReference type="EMBL" id="MUGY01000002">
    <property type="protein sequence ID" value="OXA97878.1"/>
    <property type="molecule type" value="Genomic_DNA"/>
</dbReference>
<evidence type="ECO:0000313" key="2">
    <source>
        <dbReference type="EMBL" id="OXA97878.1"/>
    </source>
</evidence>
<dbReference type="RefSeq" id="WP_035626284.1">
    <property type="nucleotide sequence ID" value="NZ_JBEWQG010000046.1"/>
</dbReference>
<keyword evidence="4" id="KW-1185">Reference proteome</keyword>
<evidence type="ECO:0000313" key="4">
    <source>
        <dbReference type="Proteomes" id="UP000198424"/>
    </source>
</evidence>
<protein>
    <submittedName>
        <fullName evidence="1">Uncharacterized protein</fullName>
    </submittedName>
</protein>
<dbReference type="Proteomes" id="UP000028712">
    <property type="component" value="Unassembled WGS sequence"/>
</dbReference>
<reference evidence="1 3" key="1">
    <citation type="submission" date="2014-07" db="EMBL/GenBank/DDBJ databases">
        <title>Genome of Flavobacterium hydatis DSM 2063.</title>
        <authorList>
            <person name="Pipes S.E."/>
            <person name="Stropko S.J."/>
            <person name="Newman J.D."/>
        </authorList>
    </citation>
    <scope>NUCLEOTIDE SEQUENCE [LARGE SCALE GENOMIC DNA]</scope>
    <source>
        <strain evidence="1 3">DSM 2063</strain>
    </source>
</reference>
<dbReference type="AlphaFoldDB" id="A0A086A3F1"/>
<reference evidence="2 4" key="2">
    <citation type="submission" date="2016-11" db="EMBL/GenBank/DDBJ databases">
        <title>Whole genomes of Flavobacteriaceae.</title>
        <authorList>
            <person name="Stine C."/>
            <person name="Li C."/>
            <person name="Tadesse D."/>
        </authorList>
    </citation>
    <scope>NUCLEOTIDE SEQUENCE [LARGE SCALE GENOMIC DNA]</scope>
    <source>
        <strain evidence="2 4">ATCC 29551</strain>
    </source>
</reference>